<feature type="domain" description="ABC transmembrane type-1" evidence="8">
    <location>
        <begin position="99"/>
        <end position="310"/>
    </location>
</feature>
<feature type="transmembrane region" description="Helical" evidence="7">
    <location>
        <begin position="289"/>
        <end position="309"/>
    </location>
</feature>
<dbReference type="PANTHER" id="PTHR30193">
    <property type="entry name" value="ABC TRANSPORTER PERMEASE PROTEIN"/>
    <property type="match status" value="1"/>
</dbReference>
<dbReference type="InterPro" id="IPR000515">
    <property type="entry name" value="MetI-like"/>
</dbReference>
<dbReference type="Pfam" id="PF00528">
    <property type="entry name" value="BPD_transp_1"/>
    <property type="match status" value="1"/>
</dbReference>
<evidence type="ECO:0000313" key="10">
    <source>
        <dbReference type="Proteomes" id="UP000065807"/>
    </source>
</evidence>
<dbReference type="PROSITE" id="PS50928">
    <property type="entry name" value="ABC_TM1"/>
    <property type="match status" value="1"/>
</dbReference>
<sequence length="321" mass="35954">MAGNRGAVPTGTEGVSRVLGARPAAAGSLRWLRARDAGSTGVLLSPWVLSFLVFSLYPILYSLYLSFTQYNPLSGLPPQWVGLENYARLLGDRRFALALKNTLFFVVGTIPFTTSIAVTLAVFLNQRLRLRDFFRASYFLPSVTSVIVISTIFVYLYAPYGPLNGLLALVGVERTNWLLSTRWALPAIMLMDVWASFGYYTILFLAGLQSIPEELYESAAVDGATPARRFFRITLPLLRPTLVFVLVINTIRSFQIFSEIFVMTQGRPLGRTTTVVYHLYTMGFQKFDMGYASAVAYVLFFIILVFSLVQYRLVQREGIHG</sequence>
<dbReference type="AlphaFoldDB" id="A0A0K2SMG4"/>
<organism evidence="9 10">
    <name type="scientific">Limnochorda pilosa</name>
    <dbReference type="NCBI Taxonomy" id="1555112"/>
    <lineage>
        <taxon>Bacteria</taxon>
        <taxon>Bacillati</taxon>
        <taxon>Bacillota</taxon>
        <taxon>Limnochordia</taxon>
        <taxon>Limnochordales</taxon>
        <taxon>Limnochordaceae</taxon>
        <taxon>Limnochorda</taxon>
    </lineage>
</organism>
<dbReference type="InterPro" id="IPR035906">
    <property type="entry name" value="MetI-like_sf"/>
</dbReference>
<dbReference type="STRING" id="1555112.LIP_2465"/>
<dbReference type="CDD" id="cd06261">
    <property type="entry name" value="TM_PBP2"/>
    <property type="match status" value="1"/>
</dbReference>
<evidence type="ECO:0000256" key="4">
    <source>
        <dbReference type="ARBA" id="ARBA00022692"/>
    </source>
</evidence>
<evidence type="ECO:0000259" key="8">
    <source>
        <dbReference type="PROSITE" id="PS50928"/>
    </source>
</evidence>
<dbReference type="GO" id="GO:0005886">
    <property type="term" value="C:plasma membrane"/>
    <property type="evidence" value="ECO:0007669"/>
    <property type="project" value="UniProtKB-SubCell"/>
</dbReference>
<dbReference type="PANTHER" id="PTHR30193:SF37">
    <property type="entry name" value="INNER MEMBRANE ABC TRANSPORTER PERMEASE PROTEIN YCJO"/>
    <property type="match status" value="1"/>
</dbReference>
<dbReference type="OrthoDB" id="9809173at2"/>
<dbReference type="KEGG" id="lpil:LIP_2465"/>
<evidence type="ECO:0000256" key="1">
    <source>
        <dbReference type="ARBA" id="ARBA00004651"/>
    </source>
</evidence>
<evidence type="ECO:0000256" key="7">
    <source>
        <dbReference type="RuleBase" id="RU363032"/>
    </source>
</evidence>
<evidence type="ECO:0000256" key="2">
    <source>
        <dbReference type="ARBA" id="ARBA00022448"/>
    </source>
</evidence>
<gene>
    <name evidence="9" type="ORF">LIP_2465</name>
</gene>
<keyword evidence="6 7" id="KW-0472">Membrane</keyword>
<keyword evidence="5 7" id="KW-1133">Transmembrane helix</keyword>
<keyword evidence="3" id="KW-1003">Cell membrane</keyword>
<feature type="transmembrane region" description="Helical" evidence="7">
    <location>
        <begin position="42"/>
        <end position="64"/>
    </location>
</feature>
<keyword evidence="10" id="KW-1185">Reference proteome</keyword>
<evidence type="ECO:0000313" key="9">
    <source>
        <dbReference type="EMBL" id="BAS28306.1"/>
    </source>
</evidence>
<feature type="transmembrane region" description="Helical" evidence="7">
    <location>
        <begin position="183"/>
        <end position="208"/>
    </location>
</feature>
<name>A0A0K2SMG4_LIMPI</name>
<keyword evidence="2 7" id="KW-0813">Transport</keyword>
<dbReference type="PATRIC" id="fig|1555112.3.peg.2515"/>
<evidence type="ECO:0000256" key="5">
    <source>
        <dbReference type="ARBA" id="ARBA00022989"/>
    </source>
</evidence>
<dbReference type="RefSeq" id="WP_082726245.1">
    <property type="nucleotide sequence ID" value="NZ_AP014924.1"/>
</dbReference>
<evidence type="ECO:0000256" key="3">
    <source>
        <dbReference type="ARBA" id="ARBA00022475"/>
    </source>
</evidence>
<dbReference type="Proteomes" id="UP000065807">
    <property type="component" value="Chromosome"/>
</dbReference>
<evidence type="ECO:0000256" key="6">
    <source>
        <dbReference type="ARBA" id="ARBA00023136"/>
    </source>
</evidence>
<dbReference type="SUPFAM" id="SSF161098">
    <property type="entry name" value="MetI-like"/>
    <property type="match status" value="1"/>
</dbReference>
<feature type="transmembrane region" description="Helical" evidence="7">
    <location>
        <begin position="103"/>
        <end position="124"/>
    </location>
</feature>
<accession>A0A0K2SMG4</accession>
<keyword evidence="4 7" id="KW-0812">Transmembrane</keyword>
<proteinExistence type="inferred from homology"/>
<protein>
    <submittedName>
        <fullName evidence="9">ABC transporter permease</fullName>
    </submittedName>
</protein>
<feature type="transmembrane region" description="Helical" evidence="7">
    <location>
        <begin position="136"/>
        <end position="158"/>
    </location>
</feature>
<dbReference type="EMBL" id="AP014924">
    <property type="protein sequence ID" value="BAS28306.1"/>
    <property type="molecule type" value="Genomic_DNA"/>
</dbReference>
<dbReference type="GO" id="GO:0055085">
    <property type="term" value="P:transmembrane transport"/>
    <property type="evidence" value="ECO:0007669"/>
    <property type="project" value="InterPro"/>
</dbReference>
<reference evidence="10" key="2">
    <citation type="journal article" date="2016" name="Int. J. Syst. Evol. Microbiol.">
        <title>Complete genome sequence and cell structure of Limnochorda pilosa, a Gram-negative spore-former within the phylum Firmicutes.</title>
        <authorList>
            <person name="Watanabe M."/>
            <person name="Kojima H."/>
            <person name="Fukui M."/>
        </authorList>
    </citation>
    <scope>NUCLEOTIDE SEQUENCE [LARGE SCALE GENOMIC DNA]</scope>
    <source>
        <strain evidence="10">HC45</strain>
    </source>
</reference>
<dbReference type="InterPro" id="IPR051393">
    <property type="entry name" value="ABC_transporter_permease"/>
</dbReference>
<dbReference type="Gene3D" id="1.10.3720.10">
    <property type="entry name" value="MetI-like"/>
    <property type="match status" value="1"/>
</dbReference>
<comment type="similarity">
    <text evidence="7">Belongs to the binding-protein-dependent transport system permease family.</text>
</comment>
<feature type="transmembrane region" description="Helical" evidence="7">
    <location>
        <begin position="237"/>
        <end position="257"/>
    </location>
</feature>
<reference evidence="10" key="1">
    <citation type="submission" date="2015-07" db="EMBL/GenBank/DDBJ databases">
        <title>Complete genome sequence and phylogenetic analysis of Limnochorda pilosa.</title>
        <authorList>
            <person name="Watanabe M."/>
            <person name="Kojima H."/>
            <person name="Fukui M."/>
        </authorList>
    </citation>
    <scope>NUCLEOTIDE SEQUENCE [LARGE SCALE GENOMIC DNA]</scope>
    <source>
        <strain evidence="10">HC45</strain>
    </source>
</reference>
<dbReference type="SUPFAM" id="SSF160964">
    <property type="entry name" value="MalF N-terminal region-like"/>
    <property type="match status" value="1"/>
</dbReference>
<comment type="subcellular location">
    <subcellularLocation>
        <location evidence="1 7">Cell membrane</location>
        <topology evidence="1 7">Multi-pass membrane protein</topology>
    </subcellularLocation>
</comment>